<evidence type="ECO:0000313" key="1">
    <source>
        <dbReference type="EMBL" id="CAL4063125.1"/>
    </source>
</evidence>
<dbReference type="AlphaFoldDB" id="A0AAV2PRK2"/>
<comment type="caution">
    <text evidence="1">The sequence shown here is derived from an EMBL/GenBank/DDBJ whole genome shotgun (WGS) entry which is preliminary data.</text>
</comment>
<evidence type="ECO:0000313" key="2">
    <source>
        <dbReference type="Proteomes" id="UP001497623"/>
    </source>
</evidence>
<accession>A0AAV2PRK2</accession>
<protein>
    <submittedName>
        <fullName evidence="1">Uncharacterized protein</fullName>
    </submittedName>
</protein>
<feature type="non-terminal residue" evidence="1">
    <location>
        <position position="1"/>
    </location>
</feature>
<dbReference type="EMBL" id="CAXKWB010001015">
    <property type="protein sequence ID" value="CAL4063125.1"/>
    <property type="molecule type" value="Genomic_DNA"/>
</dbReference>
<sequence length="125" mass="14602">TLNYQKEKPQLIKNILKQIHKILQKVPSLIPSKVKEIPSKSSFTFFSEGKIEEIEGKWQLWFQLAILAKFVNVLGPRWRDDSAASRWNFILLKNKRCYTVSILNILAHVNVYTPFKQTQCRVSAQ</sequence>
<proteinExistence type="predicted"/>
<reference evidence="1 2" key="1">
    <citation type="submission" date="2024-05" db="EMBL/GenBank/DDBJ databases">
        <authorList>
            <person name="Wallberg A."/>
        </authorList>
    </citation>
    <scope>NUCLEOTIDE SEQUENCE [LARGE SCALE GENOMIC DNA]</scope>
</reference>
<name>A0AAV2PRK2_MEGNR</name>
<gene>
    <name evidence="1" type="ORF">MNOR_LOCUS3091</name>
</gene>
<organism evidence="1 2">
    <name type="scientific">Meganyctiphanes norvegica</name>
    <name type="common">Northern krill</name>
    <name type="synonym">Thysanopoda norvegica</name>
    <dbReference type="NCBI Taxonomy" id="48144"/>
    <lineage>
        <taxon>Eukaryota</taxon>
        <taxon>Metazoa</taxon>
        <taxon>Ecdysozoa</taxon>
        <taxon>Arthropoda</taxon>
        <taxon>Crustacea</taxon>
        <taxon>Multicrustacea</taxon>
        <taxon>Malacostraca</taxon>
        <taxon>Eumalacostraca</taxon>
        <taxon>Eucarida</taxon>
        <taxon>Euphausiacea</taxon>
        <taxon>Euphausiidae</taxon>
        <taxon>Meganyctiphanes</taxon>
    </lineage>
</organism>
<keyword evidence="2" id="KW-1185">Reference proteome</keyword>
<dbReference type="Proteomes" id="UP001497623">
    <property type="component" value="Unassembled WGS sequence"/>
</dbReference>